<dbReference type="CDD" id="cd06464">
    <property type="entry name" value="ACD_sHsps-like"/>
    <property type="match status" value="1"/>
</dbReference>
<evidence type="ECO:0000259" key="2">
    <source>
        <dbReference type="PROSITE" id="PS50914"/>
    </source>
</evidence>
<reference evidence="3 4" key="1">
    <citation type="submission" date="2015-09" db="EMBL/GenBank/DDBJ databases">
        <title>Sorangium comparison.</title>
        <authorList>
            <person name="Zaburannyi N."/>
            <person name="Bunk B."/>
            <person name="Overmann J."/>
            <person name="Mueller R."/>
        </authorList>
    </citation>
    <scope>NUCLEOTIDE SEQUENCE [LARGE SCALE GENOMIC DNA]</scope>
    <source>
        <strain evidence="3 4">So ceGT47</strain>
    </source>
</reference>
<dbReference type="Gene3D" id="3.30.1340.30">
    <property type="match status" value="1"/>
</dbReference>
<organism evidence="3 4">
    <name type="scientific">Sorangium cellulosum</name>
    <name type="common">Polyangium cellulosum</name>
    <dbReference type="NCBI Taxonomy" id="56"/>
    <lineage>
        <taxon>Bacteria</taxon>
        <taxon>Pseudomonadati</taxon>
        <taxon>Myxococcota</taxon>
        <taxon>Polyangia</taxon>
        <taxon>Polyangiales</taxon>
        <taxon>Polyangiaceae</taxon>
        <taxon>Sorangium</taxon>
    </lineage>
</organism>
<dbReference type="InterPro" id="IPR007055">
    <property type="entry name" value="BON_dom"/>
</dbReference>
<protein>
    <recommendedName>
        <fullName evidence="2">BON domain-containing protein</fullName>
    </recommendedName>
</protein>
<feature type="domain" description="BON" evidence="2">
    <location>
        <begin position="132"/>
        <end position="200"/>
    </location>
</feature>
<feature type="compositionally biased region" description="Basic and acidic residues" evidence="1">
    <location>
        <begin position="28"/>
        <end position="63"/>
    </location>
</feature>
<proteinExistence type="predicted"/>
<dbReference type="EMBL" id="CP012670">
    <property type="protein sequence ID" value="AUX24358.1"/>
    <property type="molecule type" value="Genomic_DNA"/>
</dbReference>
<feature type="compositionally biased region" description="Basic and acidic residues" evidence="1">
    <location>
        <begin position="124"/>
        <end position="134"/>
    </location>
</feature>
<gene>
    <name evidence="3" type="ORF">SOCEGT47_048950</name>
</gene>
<evidence type="ECO:0000313" key="3">
    <source>
        <dbReference type="EMBL" id="AUX24358.1"/>
    </source>
</evidence>
<dbReference type="SMART" id="SM00749">
    <property type="entry name" value="BON"/>
    <property type="match status" value="1"/>
</dbReference>
<dbReference type="Proteomes" id="UP000295781">
    <property type="component" value="Chromosome"/>
</dbReference>
<feature type="compositionally biased region" description="Basic and acidic residues" evidence="1">
    <location>
        <begin position="79"/>
        <end position="97"/>
    </location>
</feature>
<dbReference type="InterPro" id="IPR051686">
    <property type="entry name" value="Lipoprotein_DolP"/>
</dbReference>
<dbReference type="Pfam" id="PF04972">
    <property type="entry name" value="BON"/>
    <property type="match status" value="1"/>
</dbReference>
<sequence length="210" mass="23177">MDGERHGRVAVSLVSQGENGGVMPHRHGWIDKAHNAGRGRDRERAGRPPEDRGEEAYRSERGASGDASYGHRGNYEQVLQRDDEPQARRGRPGEHRGGWAGQELGGPSFHPGGPHRGLSGARGRPPEGYRRPDERIREDLREQISECPDLDASDVEVKVQDGEVTLSGTVRERRFKHQIEALAERVSGVTDVRNEIRLQRGQQPGGPAAP</sequence>
<dbReference type="PANTHER" id="PTHR34606">
    <property type="entry name" value="BON DOMAIN-CONTAINING PROTEIN"/>
    <property type="match status" value="1"/>
</dbReference>
<dbReference type="InterPro" id="IPR014004">
    <property type="entry name" value="Transpt-assoc_nodulatn_dom_bac"/>
</dbReference>
<name>A0A4P2Q5M5_SORCE</name>
<accession>A0A4P2Q5M5</accession>
<evidence type="ECO:0000256" key="1">
    <source>
        <dbReference type="SAM" id="MobiDB-lite"/>
    </source>
</evidence>
<dbReference type="AlphaFoldDB" id="A0A4P2Q5M5"/>
<feature type="region of interest" description="Disordered" evidence="1">
    <location>
        <begin position="1"/>
        <end position="134"/>
    </location>
</feature>
<dbReference type="PROSITE" id="PS50914">
    <property type="entry name" value="BON"/>
    <property type="match status" value="1"/>
</dbReference>
<evidence type="ECO:0000313" key="4">
    <source>
        <dbReference type="Proteomes" id="UP000295781"/>
    </source>
</evidence>
<dbReference type="PANTHER" id="PTHR34606:SF15">
    <property type="entry name" value="BON DOMAIN-CONTAINING PROTEIN"/>
    <property type="match status" value="1"/>
</dbReference>